<organism evidence="2 3">
    <name type="scientific">Allgaiera indica</name>
    <dbReference type="NCBI Taxonomy" id="765699"/>
    <lineage>
        <taxon>Bacteria</taxon>
        <taxon>Pseudomonadati</taxon>
        <taxon>Pseudomonadota</taxon>
        <taxon>Alphaproteobacteria</taxon>
        <taxon>Rhodobacterales</taxon>
        <taxon>Paracoccaceae</taxon>
        <taxon>Allgaiera</taxon>
    </lineage>
</organism>
<feature type="domain" description="5'-Nucleotidase C-terminal" evidence="1">
    <location>
        <begin position="2"/>
        <end position="114"/>
    </location>
</feature>
<protein>
    <submittedName>
        <fullName evidence="2">5'-nucleotidase, C-terminal domain</fullName>
    </submittedName>
</protein>
<gene>
    <name evidence="2" type="ORF">SAMN05444006_11316</name>
</gene>
<reference evidence="2 3" key="1">
    <citation type="submission" date="2016-10" db="EMBL/GenBank/DDBJ databases">
        <authorList>
            <person name="Varghese N."/>
            <person name="Submissions S."/>
        </authorList>
    </citation>
    <scope>NUCLEOTIDE SEQUENCE [LARGE SCALE GENOMIC DNA]</scope>
    <source>
        <strain evidence="2 3">DSM 24802</strain>
    </source>
</reference>
<evidence type="ECO:0000313" key="3">
    <source>
        <dbReference type="Proteomes" id="UP000199541"/>
    </source>
</evidence>
<dbReference type="Proteomes" id="UP000199541">
    <property type="component" value="Unassembled WGS sequence"/>
</dbReference>
<name>A0A1H3AFH5_9RHOB</name>
<evidence type="ECO:0000259" key="1">
    <source>
        <dbReference type="Pfam" id="PF02872"/>
    </source>
</evidence>
<evidence type="ECO:0000313" key="2">
    <source>
        <dbReference type="EMBL" id="SDX28201.1"/>
    </source>
</evidence>
<comment type="caution">
    <text evidence="2">The sequence shown here is derived from an EMBL/GenBank/DDBJ whole genome shotgun (WGS) entry which is preliminary data.</text>
</comment>
<accession>A0A1H3AFH5</accession>
<proteinExistence type="predicted"/>
<sequence length="159" mass="16832">MLVNGGGIRGDRIYDPGTILRRKGILTELPFGNQMVVTELPGRQILAALANGFSRAGTGAGWFPRIAGMHVVGDPTAPPMARLSRASVAGKPLDPDRIYRLATNDYTLSRGDGSGALGGGRVVVDKGNGRRMANDVIAYIRAIKTVKIHPDGRISKLGD</sequence>
<dbReference type="SUPFAM" id="SSF55816">
    <property type="entry name" value="5'-nucleotidase (syn. UDP-sugar hydrolase), C-terminal domain"/>
    <property type="match status" value="1"/>
</dbReference>
<dbReference type="Gene3D" id="3.90.780.10">
    <property type="entry name" value="5'-Nucleotidase, C-terminal domain"/>
    <property type="match status" value="1"/>
</dbReference>
<dbReference type="InterPro" id="IPR008334">
    <property type="entry name" value="5'-Nucleotdase_C"/>
</dbReference>
<dbReference type="EMBL" id="FNOB01000013">
    <property type="protein sequence ID" value="SDX28201.1"/>
    <property type="molecule type" value="Genomic_DNA"/>
</dbReference>
<dbReference type="PRINTS" id="PR01607">
    <property type="entry name" value="APYRASEFAMLY"/>
</dbReference>
<dbReference type="PANTHER" id="PTHR11575">
    <property type="entry name" value="5'-NUCLEOTIDASE-RELATED"/>
    <property type="match status" value="1"/>
</dbReference>
<dbReference type="RefSeq" id="WP_051646335.1">
    <property type="nucleotide sequence ID" value="NZ_BNAB01000009.1"/>
</dbReference>
<keyword evidence="3" id="KW-1185">Reference proteome</keyword>
<dbReference type="InterPro" id="IPR006179">
    <property type="entry name" value="5_nucleotidase/apyrase"/>
</dbReference>
<dbReference type="PANTHER" id="PTHR11575:SF48">
    <property type="entry name" value="5'-NUCLEOTIDASE"/>
    <property type="match status" value="1"/>
</dbReference>
<dbReference type="InterPro" id="IPR036907">
    <property type="entry name" value="5'-Nucleotdase_C_sf"/>
</dbReference>
<dbReference type="Pfam" id="PF02872">
    <property type="entry name" value="5_nucleotid_C"/>
    <property type="match status" value="1"/>
</dbReference>